<dbReference type="PROSITE" id="PS51257">
    <property type="entry name" value="PROKAR_LIPOPROTEIN"/>
    <property type="match status" value="1"/>
</dbReference>
<feature type="signal peptide" evidence="1">
    <location>
        <begin position="1"/>
        <end position="22"/>
    </location>
</feature>
<evidence type="ECO:0000313" key="2">
    <source>
        <dbReference type="EMBL" id="GGF95125.1"/>
    </source>
</evidence>
<proteinExistence type="predicted"/>
<organism evidence="2 3">
    <name type="scientific">Paenibacillus aceti</name>
    <dbReference type="NCBI Taxonomy" id="1820010"/>
    <lineage>
        <taxon>Bacteria</taxon>
        <taxon>Bacillati</taxon>
        <taxon>Bacillota</taxon>
        <taxon>Bacilli</taxon>
        <taxon>Bacillales</taxon>
        <taxon>Paenibacillaceae</taxon>
        <taxon>Paenibacillus</taxon>
    </lineage>
</organism>
<evidence type="ECO:0000256" key="1">
    <source>
        <dbReference type="SAM" id="SignalP"/>
    </source>
</evidence>
<reference evidence="3" key="1">
    <citation type="journal article" date="2019" name="Int. J. Syst. Evol. Microbiol.">
        <title>The Global Catalogue of Microorganisms (GCM) 10K type strain sequencing project: providing services to taxonomists for standard genome sequencing and annotation.</title>
        <authorList>
            <consortium name="The Broad Institute Genomics Platform"/>
            <consortium name="The Broad Institute Genome Sequencing Center for Infectious Disease"/>
            <person name="Wu L."/>
            <person name="Ma J."/>
        </authorList>
    </citation>
    <scope>NUCLEOTIDE SEQUENCE [LARGE SCALE GENOMIC DNA]</scope>
    <source>
        <strain evidence="3">CGMCC 1.15420</strain>
    </source>
</reference>
<evidence type="ECO:0008006" key="4">
    <source>
        <dbReference type="Google" id="ProtNLM"/>
    </source>
</evidence>
<protein>
    <recommendedName>
        <fullName evidence="4">Lipoprotein</fullName>
    </recommendedName>
</protein>
<evidence type="ECO:0000313" key="3">
    <source>
        <dbReference type="Proteomes" id="UP000608420"/>
    </source>
</evidence>
<sequence length="188" mass="21896">MKQGIFIILVITSLFLVSSCSSNNPLEVENDAISRQVKDGDNNVKESPYIKRLPIDKQNSVVRFKDEKNLSELYSFTPEEMMLVYLYCLSIDDADSLYEITLNDDQLPDKDKFKHDYVKYVMNYETVIAIHSFYYNAIQIDERSFNGKSVTVIITDDTGLPKSVALMLQKEDQVWKIDFYYSMKKHIK</sequence>
<dbReference type="Proteomes" id="UP000608420">
    <property type="component" value="Unassembled WGS sequence"/>
</dbReference>
<keyword evidence="1" id="KW-0732">Signal</keyword>
<accession>A0ABQ1VSD0</accession>
<feature type="chain" id="PRO_5046380198" description="Lipoprotein" evidence="1">
    <location>
        <begin position="23"/>
        <end position="188"/>
    </location>
</feature>
<name>A0ABQ1VSD0_9BACL</name>
<comment type="caution">
    <text evidence="2">The sequence shown here is derived from an EMBL/GenBank/DDBJ whole genome shotgun (WGS) entry which is preliminary data.</text>
</comment>
<keyword evidence="3" id="KW-1185">Reference proteome</keyword>
<dbReference type="RefSeq" id="WP_120462037.1">
    <property type="nucleotide sequence ID" value="NZ_BMIW01000008.1"/>
</dbReference>
<dbReference type="EMBL" id="BMIW01000008">
    <property type="protein sequence ID" value="GGF95125.1"/>
    <property type="molecule type" value="Genomic_DNA"/>
</dbReference>
<gene>
    <name evidence="2" type="ORF">GCM10010913_15880</name>
</gene>